<feature type="signal peptide" evidence="2">
    <location>
        <begin position="1"/>
        <end position="28"/>
    </location>
</feature>
<protein>
    <recommendedName>
        <fullName evidence="3">Glucose/Sorbosone dehydrogenase domain-containing protein</fullName>
    </recommendedName>
</protein>
<dbReference type="EMBL" id="BSDI01000086">
    <property type="protein sequence ID" value="GLI03475.1"/>
    <property type="molecule type" value="Genomic_DNA"/>
</dbReference>
<dbReference type="Pfam" id="PF07995">
    <property type="entry name" value="GSDH"/>
    <property type="match status" value="1"/>
</dbReference>
<proteinExistence type="predicted"/>
<evidence type="ECO:0000256" key="1">
    <source>
        <dbReference type="SAM" id="MobiDB-lite"/>
    </source>
</evidence>
<organism evidence="4 5">
    <name type="scientific">Phytohabitans aurantiacus</name>
    <dbReference type="NCBI Taxonomy" id="3016789"/>
    <lineage>
        <taxon>Bacteria</taxon>
        <taxon>Bacillati</taxon>
        <taxon>Actinomycetota</taxon>
        <taxon>Actinomycetes</taxon>
        <taxon>Micromonosporales</taxon>
        <taxon>Micromonosporaceae</taxon>
    </lineage>
</organism>
<feature type="domain" description="Glucose/Sorbosone dehydrogenase" evidence="3">
    <location>
        <begin position="126"/>
        <end position="358"/>
    </location>
</feature>
<dbReference type="InterPro" id="IPR011041">
    <property type="entry name" value="Quinoprot_gluc/sorb_DH_b-prop"/>
</dbReference>
<dbReference type="InterPro" id="IPR012938">
    <property type="entry name" value="Glc/Sorbosone_DH"/>
</dbReference>
<feature type="compositionally biased region" description="Low complexity" evidence="1">
    <location>
        <begin position="27"/>
        <end position="43"/>
    </location>
</feature>
<dbReference type="PANTHER" id="PTHR19328">
    <property type="entry name" value="HEDGEHOG-INTERACTING PROTEIN"/>
    <property type="match status" value="1"/>
</dbReference>
<gene>
    <name evidence="4" type="ORF">Pa4123_87530</name>
</gene>
<accession>A0ABQ5RAP8</accession>
<keyword evidence="5" id="KW-1185">Reference proteome</keyword>
<comment type="caution">
    <text evidence="4">The sequence shown here is derived from an EMBL/GenBank/DDBJ whole genome shotgun (WGS) entry which is preliminary data.</text>
</comment>
<feature type="compositionally biased region" description="Pro residues" evidence="1">
    <location>
        <begin position="44"/>
        <end position="62"/>
    </location>
</feature>
<dbReference type="Gene3D" id="2.120.10.30">
    <property type="entry name" value="TolB, C-terminal domain"/>
    <property type="match status" value="1"/>
</dbReference>
<name>A0ABQ5RAP8_9ACTN</name>
<dbReference type="Proteomes" id="UP001144280">
    <property type="component" value="Unassembled WGS sequence"/>
</dbReference>
<evidence type="ECO:0000313" key="4">
    <source>
        <dbReference type="EMBL" id="GLI03475.1"/>
    </source>
</evidence>
<dbReference type="SUPFAM" id="SSF50952">
    <property type="entry name" value="Soluble quinoprotein glucose dehydrogenase"/>
    <property type="match status" value="1"/>
</dbReference>
<keyword evidence="2" id="KW-0732">Signal</keyword>
<evidence type="ECO:0000259" key="3">
    <source>
        <dbReference type="Pfam" id="PF07995"/>
    </source>
</evidence>
<feature type="chain" id="PRO_5046181495" description="Glucose/Sorbosone dehydrogenase domain-containing protein" evidence="2">
    <location>
        <begin position="29"/>
        <end position="413"/>
    </location>
</feature>
<dbReference type="InterPro" id="IPR011042">
    <property type="entry name" value="6-blade_b-propeller_TolB-like"/>
</dbReference>
<reference evidence="4" key="1">
    <citation type="submission" date="2022-12" db="EMBL/GenBank/DDBJ databases">
        <title>New Phytohabitans aurantiacus sp. RD004123 nov., an actinomycete isolated from soil.</title>
        <authorList>
            <person name="Triningsih D.W."/>
            <person name="Harunari E."/>
            <person name="Igarashi Y."/>
        </authorList>
    </citation>
    <scope>NUCLEOTIDE SEQUENCE</scope>
    <source>
        <strain evidence="4">RD004123</strain>
    </source>
</reference>
<dbReference type="PROSITE" id="PS51257">
    <property type="entry name" value="PROKAR_LIPOPROTEIN"/>
    <property type="match status" value="1"/>
</dbReference>
<dbReference type="PANTHER" id="PTHR19328:SF75">
    <property type="entry name" value="ALDOSE SUGAR DEHYDROGENASE YLII"/>
    <property type="match status" value="1"/>
</dbReference>
<feature type="region of interest" description="Disordered" evidence="1">
    <location>
        <begin position="26"/>
        <end position="62"/>
    </location>
</feature>
<sequence length="413" mass="44506">MMMANRWAGLAVATMVLLSACGSDGDSAGVGPTGSPAPSTSAPPTSPVPTARPTPSPVAPPPAAQLAKLKLTATKVADGPELLTSIAWRPGDPKPYVADQEGRVFRLDGSKPVRVLDWTSQVVDWVQDSERGLMAMTFDPADGRMVLGYRDNANFTRIVSFAVGADGVPDPGSVREILNARQPGLGHNIGQLAFDSDNNLWISMGDGGASRGADAQDPTKLLGKMLRITPNRNDKGYTVPRDNPFVDDPKVRDEIWAVGLRNPFRFSIDHPTGDIWIGSVGQDTYETVYRLKRTQAGANLGWPRWEGTNELNFSRKFKVPDNAVKPIHQYKHKGGAAVIGGYVYRGSAIPGLAGAYLFMNFYRPVWAMGKGGTKGVVALDLKLPSHLTSFGEDPDGELWIITLRDGIYKIVPA</sequence>
<evidence type="ECO:0000313" key="5">
    <source>
        <dbReference type="Proteomes" id="UP001144280"/>
    </source>
</evidence>
<evidence type="ECO:0000256" key="2">
    <source>
        <dbReference type="SAM" id="SignalP"/>
    </source>
</evidence>